<proteinExistence type="predicted"/>
<name>A0A1F6FMR0_9BACT</name>
<organism evidence="1 2">
    <name type="scientific">Candidatus Kuenenbacteria bacterium RIFCSPHIGHO2_02_FULL_39_13</name>
    <dbReference type="NCBI Taxonomy" id="1798561"/>
    <lineage>
        <taxon>Bacteria</taxon>
        <taxon>Candidatus Kueneniibacteriota</taxon>
    </lineage>
</organism>
<reference evidence="1 2" key="1">
    <citation type="journal article" date="2016" name="Nat. Commun.">
        <title>Thousands of microbial genomes shed light on interconnected biogeochemical processes in an aquifer system.</title>
        <authorList>
            <person name="Anantharaman K."/>
            <person name="Brown C.T."/>
            <person name="Hug L.A."/>
            <person name="Sharon I."/>
            <person name="Castelle C.J."/>
            <person name="Probst A.J."/>
            <person name="Thomas B.C."/>
            <person name="Singh A."/>
            <person name="Wilkins M.J."/>
            <person name="Karaoz U."/>
            <person name="Brodie E.L."/>
            <person name="Williams K.H."/>
            <person name="Hubbard S.S."/>
            <person name="Banfield J.F."/>
        </authorList>
    </citation>
    <scope>NUCLEOTIDE SEQUENCE [LARGE SCALE GENOMIC DNA]</scope>
</reference>
<evidence type="ECO:0000313" key="1">
    <source>
        <dbReference type="EMBL" id="OGG87135.1"/>
    </source>
</evidence>
<dbReference type="STRING" id="1798561.A3B87_00360"/>
<dbReference type="AlphaFoldDB" id="A0A1F6FMR0"/>
<sequence>MKYFDWNSQKNEKLREERDIGFEDCLLAIEEDKILDILEHKNKKRYPNQKIFVLEISGYAYLVPFVEDKDKVFLKTIIPSRKATKEYLLKIKNK</sequence>
<protein>
    <submittedName>
        <fullName evidence="1">Toxin</fullName>
    </submittedName>
</protein>
<comment type="caution">
    <text evidence="1">The sequence shown here is derived from an EMBL/GenBank/DDBJ whole genome shotgun (WGS) entry which is preliminary data.</text>
</comment>
<dbReference type="EMBL" id="MFMW01000021">
    <property type="protein sequence ID" value="OGG87135.1"/>
    <property type="molecule type" value="Genomic_DNA"/>
</dbReference>
<accession>A0A1F6FMR0</accession>
<dbReference type="Proteomes" id="UP000179136">
    <property type="component" value="Unassembled WGS sequence"/>
</dbReference>
<gene>
    <name evidence="1" type="ORF">A3B87_00360</name>
</gene>
<evidence type="ECO:0000313" key="2">
    <source>
        <dbReference type="Proteomes" id="UP000179136"/>
    </source>
</evidence>